<keyword evidence="9" id="KW-1185">Reference proteome</keyword>
<keyword evidence="5 6" id="KW-0472">Membrane</keyword>
<comment type="subcellular location">
    <subcellularLocation>
        <location evidence="1">Cell membrane</location>
        <topology evidence="1">Multi-pass membrane protein</topology>
    </subcellularLocation>
</comment>
<dbReference type="EMBL" id="VDUZ01000021">
    <property type="protein sequence ID" value="TXL74015.1"/>
    <property type="molecule type" value="Genomic_DNA"/>
</dbReference>
<reference evidence="8 9" key="1">
    <citation type="submission" date="2019-06" db="EMBL/GenBank/DDBJ databases">
        <title>New taxonomy in bacterial strain CC-CFT640, isolated from vineyard.</title>
        <authorList>
            <person name="Lin S.-Y."/>
            <person name="Tsai C.-F."/>
            <person name="Young C.-C."/>
        </authorList>
    </citation>
    <scope>NUCLEOTIDE SEQUENCE [LARGE SCALE GENOMIC DNA]</scope>
    <source>
        <strain evidence="8 9">CC-CFT640</strain>
    </source>
</reference>
<evidence type="ECO:0000256" key="3">
    <source>
        <dbReference type="ARBA" id="ARBA00022692"/>
    </source>
</evidence>
<dbReference type="GO" id="GO:0009055">
    <property type="term" value="F:electron transfer activity"/>
    <property type="evidence" value="ECO:0007669"/>
    <property type="project" value="InterPro"/>
</dbReference>
<dbReference type="AlphaFoldDB" id="A0A5C8PJL5"/>
<dbReference type="InterPro" id="IPR011577">
    <property type="entry name" value="Cyt_b561_bac/Ni-Hgenase"/>
</dbReference>
<keyword evidence="3 6" id="KW-0812">Transmembrane</keyword>
<feature type="transmembrane region" description="Helical" evidence="6">
    <location>
        <begin position="103"/>
        <end position="124"/>
    </location>
</feature>
<feature type="transmembrane region" description="Helical" evidence="6">
    <location>
        <begin position="21"/>
        <end position="41"/>
    </location>
</feature>
<name>A0A5C8PJL5_9HYPH</name>
<dbReference type="GO" id="GO:0005886">
    <property type="term" value="C:plasma membrane"/>
    <property type="evidence" value="ECO:0007669"/>
    <property type="project" value="UniProtKB-SubCell"/>
</dbReference>
<dbReference type="InterPro" id="IPR051542">
    <property type="entry name" value="Hydrogenase_cytochrome"/>
</dbReference>
<organism evidence="8 9">
    <name type="scientific">Vineibacter terrae</name>
    <dbReference type="NCBI Taxonomy" id="2586908"/>
    <lineage>
        <taxon>Bacteria</taxon>
        <taxon>Pseudomonadati</taxon>
        <taxon>Pseudomonadota</taxon>
        <taxon>Alphaproteobacteria</taxon>
        <taxon>Hyphomicrobiales</taxon>
        <taxon>Vineibacter</taxon>
    </lineage>
</organism>
<dbReference type="GO" id="GO:0022904">
    <property type="term" value="P:respiratory electron transport chain"/>
    <property type="evidence" value="ECO:0007669"/>
    <property type="project" value="InterPro"/>
</dbReference>
<dbReference type="RefSeq" id="WP_147848540.1">
    <property type="nucleotide sequence ID" value="NZ_VDUZ01000021.1"/>
</dbReference>
<feature type="transmembrane region" description="Helical" evidence="6">
    <location>
        <begin position="154"/>
        <end position="175"/>
    </location>
</feature>
<comment type="caution">
    <text evidence="8">The sequence shown here is derived from an EMBL/GenBank/DDBJ whole genome shotgun (WGS) entry which is preliminary data.</text>
</comment>
<feature type="transmembrane region" description="Helical" evidence="6">
    <location>
        <begin position="47"/>
        <end position="65"/>
    </location>
</feature>
<dbReference type="PANTHER" id="PTHR30485:SF2">
    <property type="entry name" value="BLL0597 PROTEIN"/>
    <property type="match status" value="1"/>
</dbReference>
<dbReference type="GO" id="GO:0020037">
    <property type="term" value="F:heme binding"/>
    <property type="evidence" value="ECO:0007669"/>
    <property type="project" value="TreeGrafter"/>
</dbReference>
<gene>
    <name evidence="8" type="ORF">FHP25_19055</name>
</gene>
<keyword evidence="4 6" id="KW-1133">Transmembrane helix</keyword>
<evidence type="ECO:0000256" key="6">
    <source>
        <dbReference type="SAM" id="Phobius"/>
    </source>
</evidence>
<dbReference type="InterPro" id="IPR016174">
    <property type="entry name" value="Di-haem_cyt_TM"/>
</dbReference>
<proteinExistence type="predicted"/>
<dbReference type="PANTHER" id="PTHR30485">
    <property type="entry name" value="NI/FE-HYDROGENASE 1 B-TYPE CYTOCHROME SUBUNIT"/>
    <property type="match status" value="1"/>
</dbReference>
<feature type="domain" description="Cytochrome b561 bacterial/Ni-hydrogenase" evidence="7">
    <location>
        <begin position="15"/>
        <end position="187"/>
    </location>
</feature>
<dbReference type="OrthoDB" id="196472at2"/>
<feature type="transmembrane region" description="Helical" evidence="6">
    <location>
        <begin position="206"/>
        <end position="227"/>
    </location>
</feature>
<evidence type="ECO:0000256" key="1">
    <source>
        <dbReference type="ARBA" id="ARBA00004651"/>
    </source>
</evidence>
<dbReference type="SUPFAM" id="SSF81342">
    <property type="entry name" value="Transmembrane di-heme cytochromes"/>
    <property type="match status" value="1"/>
</dbReference>
<sequence>MSIEQEKDKDTVRIWDLPTRLFKWALVVLVVFQVLSGSLGWFKWHFWSGYAILTLLIFRVLWGVVGSTTSRFSHFVRGPLAGLSHIRDLLGAGAAREVGHNAVGGWMVIMLILALLVQVGSGLFTTDDIAVDGPLVAIAGESWVKSMTSLHKRWIVLLYVLVGLHVLAAVLYLVVKKQNLIAAMITGRKRRDDVAPLGAPVPKVRFASNVLALVCLVAAAAIVYGVVRLGG</sequence>
<evidence type="ECO:0000313" key="8">
    <source>
        <dbReference type="EMBL" id="TXL74015.1"/>
    </source>
</evidence>
<evidence type="ECO:0000259" key="7">
    <source>
        <dbReference type="Pfam" id="PF01292"/>
    </source>
</evidence>
<evidence type="ECO:0000313" key="9">
    <source>
        <dbReference type="Proteomes" id="UP000321638"/>
    </source>
</evidence>
<keyword evidence="2" id="KW-1003">Cell membrane</keyword>
<evidence type="ECO:0000256" key="5">
    <source>
        <dbReference type="ARBA" id="ARBA00023136"/>
    </source>
</evidence>
<dbReference type="Pfam" id="PF01292">
    <property type="entry name" value="Ni_hydr_CYTB"/>
    <property type="match status" value="1"/>
</dbReference>
<protein>
    <submittedName>
        <fullName evidence="8">Cytochrome B</fullName>
    </submittedName>
</protein>
<accession>A0A5C8PJL5</accession>
<dbReference type="Proteomes" id="UP000321638">
    <property type="component" value="Unassembled WGS sequence"/>
</dbReference>
<evidence type="ECO:0000256" key="2">
    <source>
        <dbReference type="ARBA" id="ARBA00022475"/>
    </source>
</evidence>
<evidence type="ECO:0000256" key="4">
    <source>
        <dbReference type="ARBA" id="ARBA00022989"/>
    </source>
</evidence>
<dbReference type="Gene3D" id="1.20.950.20">
    <property type="entry name" value="Transmembrane di-heme cytochromes, Chain C"/>
    <property type="match status" value="1"/>
</dbReference>